<evidence type="ECO:0000313" key="3">
    <source>
        <dbReference type="EMBL" id="SPU47024.1"/>
    </source>
</evidence>
<dbReference type="PANTHER" id="PTHR30007:SF1">
    <property type="entry name" value="BLR1914 PROTEIN"/>
    <property type="match status" value="1"/>
</dbReference>
<dbReference type="GO" id="GO:0006313">
    <property type="term" value="P:DNA transposition"/>
    <property type="evidence" value="ECO:0007669"/>
    <property type="project" value="InterPro"/>
</dbReference>
<accession>A0A2X1B836</accession>
<proteinExistence type="predicted"/>
<dbReference type="PANTHER" id="PTHR30007">
    <property type="entry name" value="PHP DOMAIN PROTEIN"/>
    <property type="match status" value="1"/>
</dbReference>
<evidence type="ECO:0000259" key="1">
    <source>
        <dbReference type="Pfam" id="PF01609"/>
    </source>
</evidence>
<dbReference type="EMBL" id="UAQM01000001">
    <property type="protein sequence ID" value="SPU42794.1"/>
    <property type="molecule type" value="Genomic_DNA"/>
</dbReference>
<name>A0A2X1B836_BREDI</name>
<protein>
    <submittedName>
        <fullName evidence="3">Transposase and inactivated derivatives</fullName>
    </submittedName>
</protein>
<sequence length="114" mass="12682">MLQLSPGQASDIVAAHDLILASAPSQSLLADRAYDGDALRRLLTQRGTTPVIPNKINRVNRHPFDAAAYRLRNAVERTFCRLKDFRAVATRYDKTARNYLAGLCLVAAITLWTK</sequence>
<evidence type="ECO:0000313" key="4">
    <source>
        <dbReference type="Proteomes" id="UP000250358"/>
    </source>
</evidence>
<gene>
    <name evidence="2" type="ORF">NCTC11165_00947</name>
    <name evidence="3" type="ORF">NCTC11165_03381</name>
</gene>
<reference evidence="3 4" key="1">
    <citation type="submission" date="2018-06" db="EMBL/GenBank/DDBJ databases">
        <authorList>
            <consortium name="Pathogen Informatics"/>
            <person name="Doyle S."/>
        </authorList>
    </citation>
    <scope>NUCLEOTIDE SEQUENCE [LARGE SCALE GENOMIC DNA]</scope>
    <source>
        <strain evidence="3 4">NCTC11165</strain>
    </source>
</reference>
<dbReference type="GO" id="GO:0003677">
    <property type="term" value="F:DNA binding"/>
    <property type="evidence" value="ECO:0007669"/>
    <property type="project" value="InterPro"/>
</dbReference>
<dbReference type="Pfam" id="PF01609">
    <property type="entry name" value="DDE_Tnp_1"/>
    <property type="match status" value="1"/>
</dbReference>
<evidence type="ECO:0000313" key="2">
    <source>
        <dbReference type="EMBL" id="SPU42794.1"/>
    </source>
</evidence>
<dbReference type="InterPro" id="IPR002559">
    <property type="entry name" value="Transposase_11"/>
</dbReference>
<dbReference type="GO" id="GO:0004803">
    <property type="term" value="F:transposase activity"/>
    <property type="evidence" value="ECO:0007669"/>
    <property type="project" value="InterPro"/>
</dbReference>
<feature type="domain" description="Transposase IS4-like" evidence="1">
    <location>
        <begin position="3"/>
        <end position="110"/>
    </location>
</feature>
<dbReference type="EMBL" id="UAQM01000051">
    <property type="protein sequence ID" value="SPU47024.1"/>
    <property type="molecule type" value="Genomic_DNA"/>
</dbReference>
<organism evidence="3 4">
    <name type="scientific">Brevundimonas diminuta</name>
    <name type="common">Pseudomonas diminuta</name>
    <dbReference type="NCBI Taxonomy" id="293"/>
    <lineage>
        <taxon>Bacteria</taxon>
        <taxon>Pseudomonadati</taxon>
        <taxon>Pseudomonadota</taxon>
        <taxon>Alphaproteobacteria</taxon>
        <taxon>Caulobacterales</taxon>
        <taxon>Caulobacteraceae</taxon>
        <taxon>Brevundimonas</taxon>
    </lineage>
</organism>
<dbReference type="Proteomes" id="UP000250358">
    <property type="component" value="Unassembled WGS sequence"/>
</dbReference>
<dbReference type="AlphaFoldDB" id="A0A2X1B836"/>